<comment type="similarity">
    <text evidence="1">Belongs to the MGME1 family.</text>
</comment>
<keyword evidence="1" id="KW-0496">Mitochondrion</keyword>
<feature type="active site" evidence="1">
    <location>
        <position position="199"/>
    </location>
</feature>
<evidence type="ECO:0000256" key="1">
    <source>
        <dbReference type="HAMAP-Rule" id="MF_03030"/>
    </source>
</evidence>
<dbReference type="EC" id="3.1.-.-" evidence="1"/>
<feature type="compositionally biased region" description="Basic and acidic residues" evidence="2">
    <location>
        <begin position="373"/>
        <end position="386"/>
    </location>
</feature>
<keyword evidence="1" id="KW-0378">Hydrolase</keyword>
<comment type="caution">
    <text evidence="3">The sequence shown here is derived from an EMBL/GenBank/DDBJ whole genome shotgun (WGS) entry which is preliminary data.</text>
</comment>
<feature type="region of interest" description="Disordered" evidence="2">
    <location>
        <begin position="363"/>
        <end position="395"/>
    </location>
</feature>
<organism evidence="3">
    <name type="scientific">Dermatophagoides farinae</name>
    <name type="common">American house dust mite</name>
    <dbReference type="NCBI Taxonomy" id="6954"/>
    <lineage>
        <taxon>Eukaryota</taxon>
        <taxon>Metazoa</taxon>
        <taxon>Ecdysozoa</taxon>
        <taxon>Arthropoda</taxon>
        <taxon>Chelicerata</taxon>
        <taxon>Arachnida</taxon>
        <taxon>Acari</taxon>
        <taxon>Acariformes</taxon>
        <taxon>Sarcoptiformes</taxon>
        <taxon>Astigmata</taxon>
        <taxon>Psoroptidia</taxon>
        <taxon>Analgoidea</taxon>
        <taxon>Pyroglyphidae</taxon>
        <taxon>Dermatophagoidinae</taxon>
        <taxon>Dermatophagoides</taxon>
    </lineage>
</organism>
<dbReference type="GO" id="GO:0005739">
    <property type="term" value="C:mitochondrion"/>
    <property type="evidence" value="ECO:0007669"/>
    <property type="project" value="UniProtKB-SubCell"/>
</dbReference>
<keyword evidence="1" id="KW-0269">Exonuclease</keyword>
<protein>
    <recommendedName>
        <fullName evidence="1">Mitochondrial genome maintenance exonuclease 1</fullName>
        <ecNumber evidence="1">3.1.-.-</ecNumber>
    </recommendedName>
</protein>
<reference evidence="3" key="2">
    <citation type="journal article" date="2021" name="World Allergy Organ. J.">
        <title>Chromosome-level assembly of Dermatophagoides farinae genome and transcriptome reveals two novel allergens Der f 37 and Der f 39.</title>
        <authorList>
            <person name="Chen J."/>
            <person name="Cai Z."/>
            <person name="Fan D."/>
            <person name="Hu J."/>
            <person name="Hou Y."/>
            <person name="He Y."/>
            <person name="Zhang Z."/>
            <person name="Zhao Z."/>
            <person name="Gao P."/>
            <person name="Hu W."/>
            <person name="Sun J."/>
            <person name="Li J."/>
            <person name="Ji K."/>
        </authorList>
    </citation>
    <scope>NUCLEOTIDE SEQUENCE</scope>
    <source>
        <strain evidence="3">JKM2019</strain>
    </source>
</reference>
<name>A0A9D4P126_DERFA</name>
<evidence type="ECO:0000313" key="3">
    <source>
        <dbReference type="EMBL" id="KAH7642494.1"/>
    </source>
</evidence>
<dbReference type="PANTHER" id="PTHR31340">
    <property type="entry name" value="MITOCHONDRIAL GENOME MAINTENANCE EXONUCLEASE 1"/>
    <property type="match status" value="1"/>
</dbReference>
<feature type="active site" evidence="1">
    <location>
        <position position="186"/>
    </location>
</feature>
<comment type="function">
    <text evidence="1">Metal-dependent single-stranded DNA (ssDNA) exonuclease involved in mitochondrial genome maintenance.</text>
</comment>
<dbReference type="HAMAP" id="MF_03030">
    <property type="entry name" value="MGME1"/>
    <property type="match status" value="1"/>
</dbReference>
<comment type="subcellular location">
    <subcellularLocation>
        <location evidence="1">Mitochondrion</location>
    </subcellularLocation>
</comment>
<reference evidence="3" key="1">
    <citation type="submission" date="2020-06" db="EMBL/GenBank/DDBJ databases">
        <authorList>
            <person name="Ji K."/>
            <person name="Li J."/>
        </authorList>
    </citation>
    <scope>NUCLEOTIDE SEQUENCE</scope>
    <source>
        <strain evidence="3">JKM2019</strain>
        <tissue evidence="3">Whole body</tissue>
    </source>
</reference>
<proteinExistence type="inferred from homology"/>
<feature type="active site" evidence="1">
    <location>
        <position position="201"/>
    </location>
</feature>
<accession>A0A9D4P126</accession>
<dbReference type="EMBL" id="SDOV01000004">
    <property type="protein sequence ID" value="KAH7642494.1"/>
    <property type="molecule type" value="Genomic_DNA"/>
</dbReference>
<gene>
    <name evidence="3" type="ORF">HUG17_5539</name>
</gene>
<dbReference type="GO" id="GO:0008297">
    <property type="term" value="F:single-stranded DNA exodeoxyribonuclease activity"/>
    <property type="evidence" value="ECO:0007669"/>
    <property type="project" value="UniProtKB-UniRule"/>
</dbReference>
<keyword evidence="1" id="KW-0540">Nuclease</keyword>
<dbReference type="GO" id="GO:0043504">
    <property type="term" value="P:mitochondrial DNA repair"/>
    <property type="evidence" value="ECO:0007669"/>
    <property type="project" value="UniProtKB-UniRule"/>
</dbReference>
<dbReference type="GO" id="GO:0006264">
    <property type="term" value="P:mitochondrial DNA replication"/>
    <property type="evidence" value="ECO:0007669"/>
    <property type="project" value="TreeGrafter"/>
</dbReference>
<dbReference type="AlphaFoldDB" id="A0A9D4P126"/>
<sequence length="395" mass="46498">MFFRNWYRYLNINRIESKHFSTLRANIALNISKKFENVSLINFPLKKSPTFNLSEFVDIKNAHNRCHQEHLDDNPNYYPSVTTILNQTLSPESLAALKKWETEKIKQFGMEGFERYRKELLLRGRWLHNNIRTYLETNDTSGLKISTKTQENMWKSIENVLPNINRLYASEMVVYHPILKFRGILDTIAEFHEIPAVIEWKTSEKLRPTIAHTYDNPLQVVAYYSCLQFNDDLKSKNQNTKIAKEILLIIAYEDGSKANVHIIEPSLRMAIWRKFLQRLEQYWIMELIHFQNNQIKIKLLKSQATGNVLLNGQTQIYDYGSRYRSRIWSNRLLLLSKRDSIDEALKKTADTIKNQADVVKQKTDNAQKNIQEAMKELEKNIPDKSQKTPKLSSKK</sequence>
<dbReference type="PANTHER" id="PTHR31340:SF3">
    <property type="entry name" value="MITOCHONDRIAL GENOME MAINTENANCE EXONUCLEASE 1"/>
    <property type="match status" value="1"/>
</dbReference>
<evidence type="ECO:0000256" key="2">
    <source>
        <dbReference type="SAM" id="MobiDB-lite"/>
    </source>
</evidence>
<dbReference type="Proteomes" id="UP000828236">
    <property type="component" value="Unassembled WGS sequence"/>
</dbReference>